<evidence type="ECO:0000259" key="1">
    <source>
        <dbReference type="PROSITE" id="PS50800"/>
    </source>
</evidence>
<dbReference type="Gene3D" id="1.10.720.30">
    <property type="entry name" value="SAP domain"/>
    <property type="match status" value="1"/>
</dbReference>
<proteinExistence type="predicted"/>
<feature type="domain" description="SAP" evidence="1">
    <location>
        <begin position="9"/>
        <end position="43"/>
    </location>
</feature>
<evidence type="ECO:0000313" key="2">
    <source>
        <dbReference type="EMBL" id="QHU23085.1"/>
    </source>
</evidence>
<dbReference type="AlphaFoldDB" id="A0A6C0KYP6"/>
<dbReference type="Pfam" id="PF02037">
    <property type="entry name" value="SAP"/>
    <property type="match status" value="1"/>
</dbReference>
<dbReference type="InterPro" id="IPR036361">
    <property type="entry name" value="SAP_dom_sf"/>
</dbReference>
<protein>
    <recommendedName>
        <fullName evidence="1">SAP domain-containing protein</fullName>
    </recommendedName>
</protein>
<name>A0A6C0KYP6_9ZZZZ</name>
<dbReference type="SMART" id="SM00513">
    <property type="entry name" value="SAP"/>
    <property type="match status" value="1"/>
</dbReference>
<dbReference type="EMBL" id="MN741022">
    <property type="protein sequence ID" value="QHU23085.1"/>
    <property type="molecule type" value="Genomic_DNA"/>
</dbReference>
<organism evidence="2">
    <name type="scientific">viral metagenome</name>
    <dbReference type="NCBI Taxonomy" id="1070528"/>
    <lineage>
        <taxon>unclassified sequences</taxon>
        <taxon>metagenomes</taxon>
        <taxon>organismal metagenomes</taxon>
    </lineage>
</organism>
<accession>A0A6C0KYP6</accession>
<reference evidence="2" key="1">
    <citation type="journal article" date="2020" name="Nature">
        <title>Giant virus diversity and host interactions through global metagenomics.</title>
        <authorList>
            <person name="Schulz F."/>
            <person name="Roux S."/>
            <person name="Paez-Espino D."/>
            <person name="Jungbluth S."/>
            <person name="Walsh D.A."/>
            <person name="Denef V.J."/>
            <person name="McMahon K.D."/>
            <person name="Konstantinidis K.T."/>
            <person name="Eloe-Fadrosh E.A."/>
            <person name="Kyrpides N.C."/>
            <person name="Woyke T."/>
        </authorList>
    </citation>
    <scope>NUCLEOTIDE SEQUENCE</scope>
    <source>
        <strain evidence="2">GVMAG-S-ERX555907-63</strain>
    </source>
</reference>
<dbReference type="SUPFAM" id="SSF68906">
    <property type="entry name" value="SAP domain"/>
    <property type="match status" value="1"/>
</dbReference>
<dbReference type="InterPro" id="IPR003034">
    <property type="entry name" value="SAP_dom"/>
</dbReference>
<sequence length="181" mass="20913">MNTPRIIISTKLKVAELKQICAGMGICDEGTKKELLKRINESINNYDSLTQSNSTNSQNMMETVPHVDPISLAENNEIMNEQDREYEEGLILDKVKQVNNLIEAGQEEEISISNLKTYLDYNNIDYKNVIEKSELLNLLPKKEIEEEFEKKTDTQDIKEDIQLNIEELRTARLKFFANKTI</sequence>
<dbReference type="PROSITE" id="PS50800">
    <property type="entry name" value="SAP"/>
    <property type="match status" value="1"/>
</dbReference>